<dbReference type="RefSeq" id="WP_380620354.1">
    <property type="nucleotide sequence ID" value="NZ_JBHSDK010000013.1"/>
</dbReference>
<dbReference type="InterPro" id="IPR000086">
    <property type="entry name" value="NUDIX_hydrolase_dom"/>
</dbReference>
<dbReference type="PRINTS" id="PR00502">
    <property type="entry name" value="NUDIXFAMILY"/>
</dbReference>
<sequence length="171" mass="19640">MFSQMAQREVNRRGARAILMDPEDRVLHIGGIYPRERRLGWSPPGGGLDEGEEPVDAVVREVYEETGLRTDRGSLVGPVAVDVYVNDSPERPFAQENTYFFQRVERFDPVVAQGDDYELDMRHVWIPVEELRTREGTRYTRETAELVKRLATGDIPDRPVFCGFNTPDNWV</sequence>
<evidence type="ECO:0000256" key="3">
    <source>
        <dbReference type="ARBA" id="ARBA00022801"/>
    </source>
</evidence>
<name>A0ABV8TXC7_9ACTN</name>
<proteinExistence type="inferred from homology"/>
<reference evidence="7" key="1">
    <citation type="journal article" date="2019" name="Int. J. Syst. Evol. Microbiol.">
        <title>The Global Catalogue of Microorganisms (GCM) 10K type strain sequencing project: providing services to taxonomists for standard genome sequencing and annotation.</title>
        <authorList>
            <consortium name="The Broad Institute Genomics Platform"/>
            <consortium name="The Broad Institute Genome Sequencing Center for Infectious Disease"/>
            <person name="Wu L."/>
            <person name="Ma J."/>
        </authorList>
    </citation>
    <scope>NUCLEOTIDE SEQUENCE [LARGE SCALE GENOMIC DNA]</scope>
    <source>
        <strain evidence="7">IBRC-M 10908</strain>
    </source>
</reference>
<evidence type="ECO:0000256" key="4">
    <source>
        <dbReference type="RuleBase" id="RU003476"/>
    </source>
</evidence>
<dbReference type="InterPro" id="IPR015797">
    <property type="entry name" value="NUDIX_hydrolase-like_dom_sf"/>
</dbReference>
<evidence type="ECO:0000256" key="1">
    <source>
        <dbReference type="ARBA" id="ARBA00001946"/>
    </source>
</evidence>
<dbReference type="Pfam" id="PF00293">
    <property type="entry name" value="NUDIX"/>
    <property type="match status" value="1"/>
</dbReference>
<comment type="cofactor">
    <cofactor evidence="1">
        <name>Mg(2+)</name>
        <dbReference type="ChEBI" id="CHEBI:18420"/>
    </cofactor>
</comment>
<evidence type="ECO:0000256" key="2">
    <source>
        <dbReference type="ARBA" id="ARBA00005582"/>
    </source>
</evidence>
<dbReference type="EMBL" id="JBHSDK010000013">
    <property type="protein sequence ID" value="MFC4335476.1"/>
    <property type="molecule type" value="Genomic_DNA"/>
</dbReference>
<dbReference type="Gene3D" id="3.90.79.10">
    <property type="entry name" value="Nucleoside Triphosphate Pyrophosphohydrolase"/>
    <property type="match status" value="1"/>
</dbReference>
<protein>
    <submittedName>
        <fullName evidence="6">NUDIX domain-containing protein</fullName>
    </submittedName>
</protein>
<dbReference type="Proteomes" id="UP001595823">
    <property type="component" value="Unassembled WGS sequence"/>
</dbReference>
<dbReference type="InterPro" id="IPR020084">
    <property type="entry name" value="NUDIX_hydrolase_CS"/>
</dbReference>
<comment type="similarity">
    <text evidence="2 4">Belongs to the Nudix hydrolase family.</text>
</comment>
<gene>
    <name evidence="6" type="ORF">ACFPET_09725</name>
</gene>
<dbReference type="PANTHER" id="PTHR43046:SF14">
    <property type="entry name" value="MUTT_NUDIX FAMILY PROTEIN"/>
    <property type="match status" value="1"/>
</dbReference>
<comment type="caution">
    <text evidence="6">The sequence shown here is derived from an EMBL/GenBank/DDBJ whole genome shotgun (WGS) entry which is preliminary data.</text>
</comment>
<evidence type="ECO:0000313" key="7">
    <source>
        <dbReference type="Proteomes" id="UP001595823"/>
    </source>
</evidence>
<dbReference type="PROSITE" id="PS51462">
    <property type="entry name" value="NUDIX"/>
    <property type="match status" value="1"/>
</dbReference>
<keyword evidence="7" id="KW-1185">Reference proteome</keyword>
<organism evidence="6 7">
    <name type="scientific">Salininema proteolyticum</name>
    <dbReference type="NCBI Taxonomy" id="1607685"/>
    <lineage>
        <taxon>Bacteria</taxon>
        <taxon>Bacillati</taxon>
        <taxon>Actinomycetota</taxon>
        <taxon>Actinomycetes</taxon>
        <taxon>Glycomycetales</taxon>
        <taxon>Glycomycetaceae</taxon>
        <taxon>Salininema</taxon>
    </lineage>
</organism>
<dbReference type="PROSITE" id="PS00893">
    <property type="entry name" value="NUDIX_BOX"/>
    <property type="match status" value="1"/>
</dbReference>
<keyword evidence="3 4" id="KW-0378">Hydrolase</keyword>
<evidence type="ECO:0000313" key="6">
    <source>
        <dbReference type="EMBL" id="MFC4335476.1"/>
    </source>
</evidence>
<dbReference type="SUPFAM" id="SSF55811">
    <property type="entry name" value="Nudix"/>
    <property type="match status" value="1"/>
</dbReference>
<evidence type="ECO:0000259" key="5">
    <source>
        <dbReference type="PROSITE" id="PS51462"/>
    </source>
</evidence>
<dbReference type="PANTHER" id="PTHR43046">
    <property type="entry name" value="GDP-MANNOSE MANNOSYL HYDROLASE"/>
    <property type="match status" value="1"/>
</dbReference>
<accession>A0ABV8TXC7</accession>
<feature type="domain" description="Nudix hydrolase" evidence="5">
    <location>
        <begin position="10"/>
        <end position="152"/>
    </location>
</feature>
<dbReference type="InterPro" id="IPR020476">
    <property type="entry name" value="Nudix_hydrolase"/>
</dbReference>